<dbReference type="SUPFAM" id="SSF158682">
    <property type="entry name" value="TerB-like"/>
    <property type="match status" value="1"/>
</dbReference>
<comment type="caution">
    <text evidence="1">The sequence shown here is derived from an EMBL/GenBank/DDBJ whole genome shotgun (WGS) entry which is preliminary data.</text>
</comment>
<name>A0A1A7PBQ6_9PAST</name>
<accession>A0A1A7PBQ6</accession>
<organism evidence="1 2">
    <name type="scientific">Gallibacterium anatis</name>
    <dbReference type="NCBI Taxonomy" id="750"/>
    <lineage>
        <taxon>Bacteria</taxon>
        <taxon>Pseudomonadati</taxon>
        <taxon>Pseudomonadota</taxon>
        <taxon>Gammaproteobacteria</taxon>
        <taxon>Pasteurellales</taxon>
        <taxon>Pasteurellaceae</taxon>
        <taxon>Gallibacterium</taxon>
    </lineage>
</organism>
<evidence type="ECO:0000313" key="2">
    <source>
        <dbReference type="Proteomes" id="UP000092643"/>
    </source>
</evidence>
<dbReference type="InterPro" id="IPR029024">
    <property type="entry name" value="TerB-like"/>
</dbReference>
<sequence>MFVQNLTLEQQGALIYLAKKVAQADGCADELQVGMVEILKQQSEIDVVEKEISINELGAIFDTKLAKYSLLLELLGVALSNDEYHANEQSLISQYAYSLNVSQDELHLLEKWVEKQFALQKEINTLLA</sequence>
<dbReference type="Gene3D" id="1.10.3680.10">
    <property type="entry name" value="TerB-like"/>
    <property type="match status" value="1"/>
</dbReference>
<proteinExistence type="predicted"/>
<dbReference type="EMBL" id="JTJO01000028">
    <property type="protein sequence ID" value="OBW98609.1"/>
    <property type="molecule type" value="Genomic_DNA"/>
</dbReference>
<gene>
    <name evidence="1" type="ORF">QV03_06120</name>
</gene>
<reference evidence="1 2" key="1">
    <citation type="submission" date="2014-11" db="EMBL/GenBank/DDBJ databases">
        <title>Pan-genome of Gallibacterium spp.</title>
        <authorList>
            <person name="Kudirkiene E."/>
            <person name="Bojesen A.M."/>
        </authorList>
    </citation>
    <scope>NUCLEOTIDE SEQUENCE [LARGE SCALE GENOMIC DNA]</scope>
    <source>
        <strain evidence="1 2">F 279</strain>
    </source>
</reference>
<dbReference type="Proteomes" id="UP000092643">
    <property type="component" value="Unassembled WGS sequence"/>
</dbReference>
<evidence type="ECO:0000313" key="1">
    <source>
        <dbReference type="EMBL" id="OBW98609.1"/>
    </source>
</evidence>
<dbReference type="RefSeq" id="WP_065232256.1">
    <property type="nucleotide sequence ID" value="NZ_CP110225.1"/>
</dbReference>
<protein>
    <submittedName>
        <fullName evidence="1">DNA repair protein</fullName>
    </submittedName>
</protein>
<dbReference type="AlphaFoldDB" id="A0A1A7PBQ6"/>
<dbReference type="OrthoDB" id="5690189at2"/>